<dbReference type="InterPro" id="IPR023213">
    <property type="entry name" value="CAT-like_dom_sf"/>
</dbReference>
<dbReference type="PANTHER" id="PTHR31623:SF46">
    <property type="entry name" value="VINORINE SYNTHASE-LIKE"/>
    <property type="match status" value="1"/>
</dbReference>
<keyword evidence="3" id="KW-0012">Acyltransferase</keyword>
<evidence type="ECO:0000313" key="5">
    <source>
        <dbReference type="Proteomes" id="UP000325315"/>
    </source>
</evidence>
<reference evidence="5" key="1">
    <citation type="journal article" date="2019" name="Plant Biotechnol. J.">
        <title>Genome sequencing of the Australian wild diploid species Gossypium australe highlights disease resistance and delayed gland morphogenesis.</title>
        <authorList>
            <person name="Cai Y."/>
            <person name="Cai X."/>
            <person name="Wang Q."/>
            <person name="Wang P."/>
            <person name="Zhang Y."/>
            <person name="Cai C."/>
            <person name="Xu Y."/>
            <person name="Wang K."/>
            <person name="Zhou Z."/>
            <person name="Wang C."/>
            <person name="Geng S."/>
            <person name="Li B."/>
            <person name="Dong Q."/>
            <person name="Hou Y."/>
            <person name="Wang H."/>
            <person name="Ai P."/>
            <person name="Liu Z."/>
            <person name="Yi F."/>
            <person name="Sun M."/>
            <person name="An G."/>
            <person name="Cheng J."/>
            <person name="Zhang Y."/>
            <person name="Shi Q."/>
            <person name="Xie Y."/>
            <person name="Shi X."/>
            <person name="Chang Y."/>
            <person name="Huang F."/>
            <person name="Chen Y."/>
            <person name="Hong S."/>
            <person name="Mi L."/>
            <person name="Sun Q."/>
            <person name="Zhang L."/>
            <person name="Zhou B."/>
            <person name="Peng R."/>
            <person name="Zhang X."/>
            <person name="Liu F."/>
        </authorList>
    </citation>
    <scope>NUCLEOTIDE SEQUENCE [LARGE SCALE GENOMIC DNA]</scope>
    <source>
        <strain evidence="5">cv. PA1801</strain>
    </source>
</reference>
<comment type="caution">
    <text evidence="4">The sequence shown here is derived from an EMBL/GenBank/DDBJ whole genome shotgun (WGS) entry which is preliminary data.</text>
</comment>
<dbReference type="AlphaFoldDB" id="A0A5B6V2Q9"/>
<evidence type="ECO:0000313" key="4">
    <source>
        <dbReference type="EMBL" id="KAA3463404.1"/>
    </source>
</evidence>
<organism evidence="4 5">
    <name type="scientific">Gossypium australe</name>
    <dbReference type="NCBI Taxonomy" id="47621"/>
    <lineage>
        <taxon>Eukaryota</taxon>
        <taxon>Viridiplantae</taxon>
        <taxon>Streptophyta</taxon>
        <taxon>Embryophyta</taxon>
        <taxon>Tracheophyta</taxon>
        <taxon>Spermatophyta</taxon>
        <taxon>Magnoliopsida</taxon>
        <taxon>eudicotyledons</taxon>
        <taxon>Gunneridae</taxon>
        <taxon>Pentapetalae</taxon>
        <taxon>rosids</taxon>
        <taxon>malvids</taxon>
        <taxon>Malvales</taxon>
        <taxon>Malvaceae</taxon>
        <taxon>Malvoideae</taxon>
        <taxon>Gossypium</taxon>
    </lineage>
</organism>
<evidence type="ECO:0000256" key="3">
    <source>
        <dbReference type="ARBA" id="ARBA00023315"/>
    </source>
</evidence>
<dbReference type="Pfam" id="PF02458">
    <property type="entry name" value="Transferase"/>
    <property type="match status" value="1"/>
</dbReference>
<dbReference type="Proteomes" id="UP000325315">
    <property type="component" value="Unassembled WGS sequence"/>
</dbReference>
<proteinExistence type="inferred from homology"/>
<dbReference type="OrthoDB" id="671439at2759"/>
<gene>
    <name evidence="4" type="ORF">EPI10_007751</name>
</gene>
<evidence type="ECO:0000256" key="1">
    <source>
        <dbReference type="ARBA" id="ARBA00009861"/>
    </source>
</evidence>
<dbReference type="PANTHER" id="PTHR31623">
    <property type="entry name" value="F21J9.9"/>
    <property type="match status" value="1"/>
</dbReference>
<keyword evidence="2" id="KW-0808">Transferase</keyword>
<accession>A0A5B6V2Q9</accession>
<evidence type="ECO:0000256" key="2">
    <source>
        <dbReference type="ARBA" id="ARBA00022679"/>
    </source>
</evidence>
<dbReference type="EMBL" id="SMMG02000008">
    <property type="protein sequence ID" value="KAA3463404.1"/>
    <property type="molecule type" value="Genomic_DNA"/>
</dbReference>
<protein>
    <submittedName>
        <fullName evidence="4">Vinorine synthase-like</fullName>
    </submittedName>
</protein>
<keyword evidence="5" id="KW-1185">Reference proteome</keyword>
<name>A0A5B6V2Q9_9ROSI</name>
<comment type="similarity">
    <text evidence="1">Belongs to the plant acyltransferase family.</text>
</comment>
<dbReference type="GO" id="GO:0016746">
    <property type="term" value="F:acyltransferase activity"/>
    <property type="evidence" value="ECO:0007669"/>
    <property type="project" value="UniProtKB-KW"/>
</dbReference>
<sequence>MKLNVEAMSKEIIKPSSPTSDQFRCYRLSFLDQISPPVYNPLILFYRLTITEGNIKTDDKIKIIDHLKQSLSDVLTYFYPLAGRIKDNMFVNCNDEGVPFGETRVQCKISDVLDNPVPDELNKLLPFVLDDADEVPFGVQFNVFSCGGFAIGVCISHKIADALSFFTFLKTWATVCRGDPRSSIAFPEFVSAELFPPKTTLGFEPRSGISTDKIVTKRFAFTDLKIQEIKANIGDTTYPSRIAALSAFIWTRFIATTQANATHEGEDNRFYAIVHAVNLRKRFDPPLPDHSFGNLYRIAMTIPTKNSQQNCRNLVNQIGESIRKIDAEYIKQLRDGLDRHLEFMRESIESFMKGEMITFNVTSLCNFPVYEADFGWGKPVWVGSAGLTFKNLVVFMDPINGDGIEAWISLKEEEMGTFENDEIMRGFVVS</sequence>
<dbReference type="Gene3D" id="3.30.559.10">
    <property type="entry name" value="Chloramphenicol acetyltransferase-like domain"/>
    <property type="match status" value="2"/>
</dbReference>